<keyword evidence="3" id="KW-1185">Reference proteome</keyword>
<protein>
    <submittedName>
        <fullName evidence="2">Uncharacterized protein</fullName>
    </submittedName>
</protein>
<gene>
    <name evidence="2" type="ORF">ACFFX0_01270</name>
</gene>
<comment type="caution">
    <text evidence="2">The sequence shown here is derived from an EMBL/GenBank/DDBJ whole genome shotgun (WGS) entry which is preliminary data.</text>
</comment>
<name>A0ABV5FTA1_9MICC</name>
<sequence length="77" mass="8648">MGAVRAGLRRTDRRTPAARPRARHRAPLGPARRPFQSTDPITTTTARPFPGSAPGWGPRWCTRRWRGCVPRPRRGPP</sequence>
<evidence type="ECO:0000256" key="1">
    <source>
        <dbReference type="SAM" id="MobiDB-lite"/>
    </source>
</evidence>
<proteinExistence type="predicted"/>
<reference evidence="2 3" key="1">
    <citation type="submission" date="2024-09" db="EMBL/GenBank/DDBJ databases">
        <authorList>
            <person name="Sun Q."/>
            <person name="Mori K."/>
        </authorList>
    </citation>
    <scope>NUCLEOTIDE SEQUENCE [LARGE SCALE GENOMIC DNA]</scope>
    <source>
        <strain evidence="2 3">CCM 7609</strain>
    </source>
</reference>
<evidence type="ECO:0000313" key="3">
    <source>
        <dbReference type="Proteomes" id="UP001589575"/>
    </source>
</evidence>
<dbReference type="Proteomes" id="UP001589575">
    <property type="component" value="Unassembled WGS sequence"/>
</dbReference>
<feature type="compositionally biased region" description="Polar residues" evidence="1">
    <location>
        <begin position="35"/>
        <end position="46"/>
    </location>
</feature>
<feature type="region of interest" description="Disordered" evidence="1">
    <location>
        <begin position="1"/>
        <end position="58"/>
    </location>
</feature>
<evidence type="ECO:0000313" key="2">
    <source>
        <dbReference type="EMBL" id="MFB9069896.1"/>
    </source>
</evidence>
<organism evidence="2 3">
    <name type="scientific">Citricoccus parietis</name>
    <dbReference type="NCBI Taxonomy" id="592307"/>
    <lineage>
        <taxon>Bacteria</taxon>
        <taxon>Bacillati</taxon>
        <taxon>Actinomycetota</taxon>
        <taxon>Actinomycetes</taxon>
        <taxon>Micrococcales</taxon>
        <taxon>Micrococcaceae</taxon>
        <taxon>Citricoccus</taxon>
    </lineage>
</organism>
<accession>A0ABV5FTA1</accession>
<dbReference type="EMBL" id="JBHMFI010000001">
    <property type="protein sequence ID" value="MFB9069896.1"/>
    <property type="molecule type" value="Genomic_DNA"/>
</dbReference>